<sequence length="163" mass="18546">MMEGETKFHLSEPDLRTVESLAQFHYITRQVDRGYYWSAPSVYPGNQITRLSRFAANYLTAAFAHASQFSLAPGTSIQFEGTHLPLHLLSVESSTILVLYEPDIVLEGSQSRMPNYDSDDAEDEHERIGRPATISDLITVLSHVDRLLIKAKYINDQTMVEWR</sequence>
<evidence type="ECO:0000256" key="2">
    <source>
        <dbReference type="ARBA" id="ARBA00022737"/>
    </source>
</evidence>
<evidence type="ECO:0000313" key="6">
    <source>
        <dbReference type="EMBL" id="TPP58012.1"/>
    </source>
</evidence>
<dbReference type="InterPro" id="IPR000034">
    <property type="entry name" value="Laminin_IV"/>
</dbReference>
<evidence type="ECO:0000313" key="7">
    <source>
        <dbReference type="Proteomes" id="UP000316759"/>
    </source>
</evidence>
<reference evidence="6 7" key="1">
    <citation type="submission" date="2019-04" db="EMBL/GenBank/DDBJ databases">
        <title>Annotation for the trematode Fasciola gigantica.</title>
        <authorList>
            <person name="Choi Y.-J."/>
        </authorList>
    </citation>
    <scope>NUCLEOTIDE SEQUENCE [LARGE SCALE GENOMIC DNA]</scope>
    <source>
        <strain evidence="6">Uganda_cow_1</strain>
    </source>
</reference>
<proteinExistence type="predicted"/>
<evidence type="ECO:0000256" key="4">
    <source>
        <dbReference type="ARBA" id="ARBA00023180"/>
    </source>
</evidence>
<keyword evidence="1" id="KW-0732">Signal</keyword>
<name>A0A504Y915_FASGI</name>
<dbReference type="Proteomes" id="UP000316759">
    <property type="component" value="Unassembled WGS sequence"/>
</dbReference>
<keyword evidence="7" id="KW-1185">Reference proteome</keyword>
<protein>
    <recommendedName>
        <fullName evidence="5">Laminin IV type A domain-containing protein</fullName>
    </recommendedName>
</protein>
<dbReference type="AlphaFoldDB" id="A0A504Y915"/>
<evidence type="ECO:0000256" key="3">
    <source>
        <dbReference type="ARBA" id="ARBA00023157"/>
    </source>
</evidence>
<feature type="domain" description="Laminin IV type A" evidence="5">
    <location>
        <begin position="1"/>
        <end position="163"/>
    </location>
</feature>
<dbReference type="EMBL" id="SUNJ01012485">
    <property type="protein sequence ID" value="TPP58012.1"/>
    <property type="molecule type" value="Genomic_DNA"/>
</dbReference>
<gene>
    <name evidence="6" type="ORF">FGIG_00888</name>
</gene>
<keyword evidence="4" id="KW-0325">Glycoprotein</keyword>
<dbReference type="PROSITE" id="PS51115">
    <property type="entry name" value="LAMININ_IVA"/>
    <property type="match status" value="1"/>
</dbReference>
<keyword evidence="3" id="KW-1015">Disulfide bond</keyword>
<evidence type="ECO:0000256" key="1">
    <source>
        <dbReference type="ARBA" id="ARBA00022729"/>
    </source>
</evidence>
<comment type="caution">
    <text evidence="6">The sequence shown here is derived from an EMBL/GenBank/DDBJ whole genome shotgun (WGS) entry which is preliminary data.</text>
</comment>
<dbReference type="OrthoDB" id="10011303at2759"/>
<organism evidence="6 7">
    <name type="scientific">Fasciola gigantica</name>
    <name type="common">Giant liver fluke</name>
    <dbReference type="NCBI Taxonomy" id="46835"/>
    <lineage>
        <taxon>Eukaryota</taxon>
        <taxon>Metazoa</taxon>
        <taxon>Spiralia</taxon>
        <taxon>Lophotrochozoa</taxon>
        <taxon>Platyhelminthes</taxon>
        <taxon>Trematoda</taxon>
        <taxon>Digenea</taxon>
        <taxon>Plagiorchiida</taxon>
        <taxon>Echinostomata</taxon>
        <taxon>Echinostomatoidea</taxon>
        <taxon>Fasciolidae</taxon>
        <taxon>Fasciola</taxon>
    </lineage>
</organism>
<dbReference type="Pfam" id="PF00052">
    <property type="entry name" value="Laminin_B"/>
    <property type="match status" value="1"/>
</dbReference>
<keyword evidence="2" id="KW-0677">Repeat</keyword>
<evidence type="ECO:0000259" key="5">
    <source>
        <dbReference type="PROSITE" id="PS51115"/>
    </source>
</evidence>
<accession>A0A504Y915</accession>